<keyword evidence="3" id="KW-0964">Secreted</keyword>
<dbReference type="Gene3D" id="4.10.220.110">
    <property type="match status" value="1"/>
</dbReference>
<dbReference type="GO" id="GO:0005576">
    <property type="term" value="C:extracellular region"/>
    <property type="evidence" value="ECO:0007669"/>
    <property type="project" value="UniProtKB-SubCell"/>
</dbReference>
<dbReference type="InterPro" id="IPR017847">
    <property type="entry name" value="T6SS_RhsGE_Vgr_subset"/>
</dbReference>
<comment type="similarity">
    <text evidence="2">Belongs to the VgrG protein family.</text>
</comment>
<evidence type="ECO:0000313" key="8">
    <source>
        <dbReference type="Proteomes" id="UP000317839"/>
    </source>
</evidence>
<dbReference type="InterPro" id="IPR006531">
    <property type="entry name" value="Gp5/Vgr_OB"/>
</dbReference>
<dbReference type="PANTHER" id="PTHR32305:SF15">
    <property type="entry name" value="PROTEIN RHSA-RELATED"/>
    <property type="match status" value="1"/>
</dbReference>
<dbReference type="InterPro" id="IPR050708">
    <property type="entry name" value="T6SS_VgrG/RHS"/>
</dbReference>
<organism evidence="7 8">
    <name type="scientific">Aliikangiella marina</name>
    <dbReference type="NCBI Taxonomy" id="1712262"/>
    <lineage>
        <taxon>Bacteria</taxon>
        <taxon>Pseudomonadati</taxon>
        <taxon>Pseudomonadota</taxon>
        <taxon>Gammaproteobacteria</taxon>
        <taxon>Oceanospirillales</taxon>
        <taxon>Pleioneaceae</taxon>
        <taxon>Aliikangiella</taxon>
    </lineage>
</organism>
<dbReference type="RefSeq" id="WP_142887753.1">
    <property type="nucleotide sequence ID" value="NZ_VIKR01000001.1"/>
</dbReference>
<dbReference type="Pfam" id="PF05954">
    <property type="entry name" value="Phage_GPD"/>
    <property type="match status" value="1"/>
</dbReference>
<evidence type="ECO:0000256" key="3">
    <source>
        <dbReference type="ARBA" id="ARBA00022525"/>
    </source>
</evidence>
<proteinExistence type="inferred from homology"/>
<dbReference type="Pfam" id="PF22178">
    <property type="entry name" value="Gp5_trimer_C"/>
    <property type="match status" value="1"/>
</dbReference>
<comment type="caution">
    <text evidence="7">The sequence shown here is derived from an EMBL/GenBank/DDBJ whole genome shotgun (WGS) entry which is preliminary data.</text>
</comment>
<dbReference type="Gene3D" id="2.40.50.230">
    <property type="entry name" value="Gp5 N-terminal domain"/>
    <property type="match status" value="1"/>
</dbReference>
<dbReference type="EMBL" id="VIKR01000001">
    <property type="protein sequence ID" value="TQV76392.1"/>
    <property type="molecule type" value="Genomic_DNA"/>
</dbReference>
<dbReference type="Gene3D" id="3.55.50.10">
    <property type="entry name" value="Baseplate protein-like domains"/>
    <property type="match status" value="1"/>
</dbReference>
<feature type="domain" description="Gp5/Type VI secretion system Vgr C-terminal trimerisation" evidence="6">
    <location>
        <begin position="462"/>
        <end position="575"/>
    </location>
</feature>
<gene>
    <name evidence="7" type="primary">tssI</name>
    <name evidence="7" type="ORF">FLL45_00035</name>
</gene>
<dbReference type="NCBIfam" id="TIGR03361">
    <property type="entry name" value="VI_Rhs_Vgr"/>
    <property type="match status" value="1"/>
</dbReference>
<sequence length="684" mass="77550">MSQITQDNHIMSISDFSLGKDTFLLTSFQGDEHISKLFNFHIEVLSENHDVSADDVVGKSGTITIQNEHKRKFNGYISQFWEGEPEANNLRRYKMTMVPWLWFLQKTNNHRIFQEKNTKDIVSQVFSDLGFNDFDFKASGGEKREYCIQHNESDFDFVSRLLEEEGIAYYFKHQDGKHMLQLVDKKNAYEVCDETDLDYSQGQNPNSQITSWERIHEFRKGQWSLNDYNFKEPTNSLLAGEKTTSKFAKNKNFEHYEYPGLYKAGIGSNLVKVRLDAEEVQRDTAEGASNCSSFYAGGRFNVKRHSHKNEKGEYILTDVHHSATDESYYNDDNPTVAYSNFFACIPSSVHFRPLLEHKRPVMRGPQSAVVVGPSGEEIYVDEFGRIKVQFIWDREGKKDENSSCWIRVSQSWAGNQWGASFIPRIGHEVIVSFMDGDPDRPIVTGCVYNGKNKPPYTSKTQSGIKTRSTKGGNAQNYNELRFDDKKDSEQIYIHAEKNMDTQIENDETLTVDNDRTKHVKHDENSTIDNNRNKTVGKNQSENIGDNKTISVGKNHSESIGKNSTIDVGENHTESVGKNVNYSVGKNIDISIAENHSESVGKNMTITVDKDLDETVKGKYTEDVTKEYGLKAKSITMQADDQITLKTGSAKIVMKKNGDITISGKNINVKGSGNVVLKGSKVTQN</sequence>
<evidence type="ECO:0000313" key="7">
    <source>
        <dbReference type="EMBL" id="TQV76392.1"/>
    </source>
</evidence>
<comment type="subcellular location">
    <subcellularLocation>
        <location evidence="1">Secreted</location>
    </subcellularLocation>
</comment>
<dbReference type="AlphaFoldDB" id="A0A545TGN2"/>
<dbReference type="Gene3D" id="2.30.110.50">
    <property type="match status" value="1"/>
</dbReference>
<dbReference type="InterPro" id="IPR037026">
    <property type="entry name" value="Vgr_OB-fold_dom_sf"/>
</dbReference>
<feature type="compositionally biased region" description="Polar residues" evidence="4">
    <location>
        <begin position="526"/>
        <end position="565"/>
    </location>
</feature>
<dbReference type="SUPFAM" id="SSF69349">
    <property type="entry name" value="Phage fibre proteins"/>
    <property type="match status" value="1"/>
</dbReference>
<evidence type="ECO:0000256" key="2">
    <source>
        <dbReference type="ARBA" id="ARBA00005558"/>
    </source>
</evidence>
<dbReference type="InterPro" id="IPR054030">
    <property type="entry name" value="Gp5_Vgr_C"/>
</dbReference>
<feature type="compositionally biased region" description="Polar residues" evidence="4">
    <location>
        <begin position="455"/>
        <end position="476"/>
    </location>
</feature>
<dbReference type="SUPFAM" id="SSF69279">
    <property type="entry name" value="Phage tail proteins"/>
    <property type="match status" value="2"/>
</dbReference>
<dbReference type="OrthoDB" id="9762420at2"/>
<evidence type="ECO:0000256" key="1">
    <source>
        <dbReference type="ARBA" id="ARBA00004613"/>
    </source>
</evidence>
<evidence type="ECO:0000256" key="4">
    <source>
        <dbReference type="SAM" id="MobiDB-lite"/>
    </source>
</evidence>
<dbReference type="Pfam" id="PF04717">
    <property type="entry name" value="Phage_base_V"/>
    <property type="match status" value="1"/>
</dbReference>
<dbReference type="Proteomes" id="UP000317839">
    <property type="component" value="Unassembled WGS sequence"/>
</dbReference>
<feature type="domain" description="Gp5/Type VI secretion system Vgr protein OB-fold" evidence="5">
    <location>
        <begin position="382"/>
        <end position="448"/>
    </location>
</feature>
<dbReference type="SUPFAM" id="SSF69255">
    <property type="entry name" value="gp5 N-terminal domain-like"/>
    <property type="match status" value="1"/>
</dbReference>
<keyword evidence="8" id="KW-1185">Reference proteome</keyword>
<evidence type="ECO:0000259" key="6">
    <source>
        <dbReference type="Pfam" id="PF22178"/>
    </source>
</evidence>
<accession>A0A545TGN2</accession>
<feature type="region of interest" description="Disordered" evidence="4">
    <location>
        <begin position="522"/>
        <end position="571"/>
    </location>
</feature>
<evidence type="ECO:0000259" key="5">
    <source>
        <dbReference type="Pfam" id="PF04717"/>
    </source>
</evidence>
<feature type="region of interest" description="Disordered" evidence="4">
    <location>
        <begin position="454"/>
        <end position="476"/>
    </location>
</feature>
<protein>
    <submittedName>
        <fullName evidence="7">Type VI secretion system tip protein VgrG</fullName>
    </submittedName>
</protein>
<reference evidence="7 8" key="1">
    <citation type="submission" date="2019-06" db="EMBL/GenBank/DDBJ databases">
        <title>Draft genome of Aliikangiella marina GYP-15.</title>
        <authorList>
            <person name="Wang G."/>
        </authorList>
    </citation>
    <scope>NUCLEOTIDE SEQUENCE [LARGE SCALE GENOMIC DNA]</scope>
    <source>
        <strain evidence="7 8">GYP-15</strain>
    </source>
</reference>
<dbReference type="InterPro" id="IPR006533">
    <property type="entry name" value="T6SS_Vgr_RhsGE"/>
</dbReference>
<dbReference type="NCBIfam" id="TIGR01646">
    <property type="entry name" value="vgr_GE"/>
    <property type="match status" value="1"/>
</dbReference>
<dbReference type="PANTHER" id="PTHR32305">
    <property type="match status" value="1"/>
</dbReference>
<name>A0A545TGN2_9GAMM</name>